<reference evidence="3" key="1">
    <citation type="journal article" date="2019" name="Int. J. Syst. Evol. Microbiol.">
        <title>The Global Catalogue of Microorganisms (GCM) 10K type strain sequencing project: providing services to taxonomists for standard genome sequencing and annotation.</title>
        <authorList>
            <consortium name="The Broad Institute Genomics Platform"/>
            <consortium name="The Broad Institute Genome Sequencing Center for Infectious Disease"/>
            <person name="Wu L."/>
            <person name="Ma J."/>
        </authorList>
    </citation>
    <scope>NUCLEOTIDE SEQUENCE [LARGE SCALE GENOMIC DNA]</scope>
    <source>
        <strain evidence="3">CGMCC 1.10992</strain>
    </source>
</reference>
<organism evidence="2 3">
    <name type="scientific">Corallincola platygyrae</name>
    <dbReference type="NCBI Taxonomy" id="1193278"/>
    <lineage>
        <taxon>Bacteria</taxon>
        <taxon>Pseudomonadati</taxon>
        <taxon>Pseudomonadota</taxon>
        <taxon>Gammaproteobacteria</taxon>
        <taxon>Alteromonadales</taxon>
        <taxon>Psychromonadaceae</taxon>
        <taxon>Corallincola</taxon>
    </lineage>
</organism>
<feature type="chain" id="PRO_5045811951" evidence="1">
    <location>
        <begin position="20"/>
        <end position="107"/>
    </location>
</feature>
<comment type="caution">
    <text evidence="2">The sequence shown here is derived from an EMBL/GenBank/DDBJ whole genome shotgun (WGS) entry which is preliminary data.</text>
</comment>
<keyword evidence="3" id="KW-1185">Reference proteome</keyword>
<sequence length="107" mass="11793">MLRRVSLLLMALLAAPVMAEMPDGVSPMEQECYQQLEGFIVLNNAPEQGELEGVSQVGLSSEELQIIIDQEGYCSAWQALVESYIRQHGEVLDSVERMTGLPTPGKK</sequence>
<gene>
    <name evidence="2" type="ORF">ACFSJ3_19015</name>
</gene>
<name>A0ABW4XSK6_9GAMM</name>
<dbReference type="RefSeq" id="WP_345342389.1">
    <property type="nucleotide sequence ID" value="NZ_BAABLI010000034.1"/>
</dbReference>
<keyword evidence="1" id="KW-0732">Signal</keyword>
<dbReference type="Proteomes" id="UP001597380">
    <property type="component" value="Unassembled WGS sequence"/>
</dbReference>
<evidence type="ECO:0000256" key="1">
    <source>
        <dbReference type="SAM" id="SignalP"/>
    </source>
</evidence>
<feature type="signal peptide" evidence="1">
    <location>
        <begin position="1"/>
        <end position="19"/>
    </location>
</feature>
<protein>
    <submittedName>
        <fullName evidence="2">Uncharacterized protein</fullName>
    </submittedName>
</protein>
<evidence type="ECO:0000313" key="3">
    <source>
        <dbReference type="Proteomes" id="UP001597380"/>
    </source>
</evidence>
<proteinExistence type="predicted"/>
<dbReference type="EMBL" id="JBHUHT010000031">
    <property type="protein sequence ID" value="MFD2098073.1"/>
    <property type="molecule type" value="Genomic_DNA"/>
</dbReference>
<evidence type="ECO:0000313" key="2">
    <source>
        <dbReference type="EMBL" id="MFD2098073.1"/>
    </source>
</evidence>
<accession>A0ABW4XSK6</accession>